<evidence type="ECO:0000313" key="2">
    <source>
        <dbReference type="EMBL" id="MBD3107775.1"/>
    </source>
</evidence>
<feature type="transmembrane region" description="Helical" evidence="1">
    <location>
        <begin position="63"/>
        <end position="85"/>
    </location>
</feature>
<accession>A0A927CY14</accession>
<dbReference type="AlphaFoldDB" id="A0A927CY14"/>
<protein>
    <submittedName>
        <fullName evidence="2">ABC transporter permease</fullName>
    </submittedName>
</protein>
<feature type="transmembrane region" description="Helical" evidence="1">
    <location>
        <begin position="39"/>
        <end position="57"/>
    </location>
</feature>
<organism evidence="2 3">
    <name type="scientific">Peribacillus faecalis</name>
    <dbReference type="NCBI Taxonomy" id="2772559"/>
    <lineage>
        <taxon>Bacteria</taxon>
        <taxon>Bacillati</taxon>
        <taxon>Bacillota</taxon>
        <taxon>Bacilli</taxon>
        <taxon>Bacillales</taxon>
        <taxon>Bacillaceae</taxon>
        <taxon>Peribacillus</taxon>
    </lineage>
</organism>
<keyword evidence="3" id="KW-1185">Reference proteome</keyword>
<evidence type="ECO:0000256" key="1">
    <source>
        <dbReference type="SAM" id="Phobius"/>
    </source>
</evidence>
<proteinExistence type="predicted"/>
<name>A0A927CY14_9BACI</name>
<keyword evidence="1" id="KW-1133">Transmembrane helix</keyword>
<evidence type="ECO:0000313" key="3">
    <source>
        <dbReference type="Proteomes" id="UP000602076"/>
    </source>
</evidence>
<feature type="transmembrane region" description="Helical" evidence="1">
    <location>
        <begin position="141"/>
        <end position="165"/>
    </location>
</feature>
<reference evidence="2" key="1">
    <citation type="submission" date="2020-09" db="EMBL/GenBank/DDBJ databases">
        <title>Bacillus faecalis sp. nov., a moderately halophilic bacterium isolated from cow faeces.</title>
        <authorList>
            <person name="Jiang L."/>
            <person name="Lee J."/>
        </authorList>
    </citation>
    <scope>NUCLEOTIDE SEQUENCE</scope>
    <source>
        <strain evidence="2">AGMB 02131</strain>
    </source>
</reference>
<feature type="transmembrane region" description="Helical" evidence="1">
    <location>
        <begin position="114"/>
        <end position="135"/>
    </location>
</feature>
<dbReference type="Pfam" id="PF06541">
    <property type="entry name" value="ABC_trans_CmpB"/>
    <property type="match status" value="1"/>
</dbReference>
<dbReference type="RefSeq" id="WP_190997316.1">
    <property type="nucleotide sequence ID" value="NZ_JACXSI010000010.1"/>
</dbReference>
<dbReference type="EMBL" id="JACXSI010000010">
    <property type="protein sequence ID" value="MBD3107775.1"/>
    <property type="molecule type" value="Genomic_DNA"/>
</dbReference>
<dbReference type="InterPro" id="IPR010540">
    <property type="entry name" value="CmpB_TMEM229"/>
</dbReference>
<comment type="caution">
    <text evidence="2">The sequence shown here is derived from an EMBL/GenBank/DDBJ whole genome shotgun (WGS) entry which is preliminary data.</text>
</comment>
<gene>
    <name evidence="2" type="ORF">IEO70_05295</name>
</gene>
<keyword evidence="1" id="KW-0472">Membrane</keyword>
<feature type="transmembrane region" description="Helical" evidence="1">
    <location>
        <begin position="6"/>
        <end position="27"/>
    </location>
</feature>
<dbReference type="Proteomes" id="UP000602076">
    <property type="component" value="Unassembled WGS sequence"/>
</dbReference>
<sequence length="260" mass="30550">MIETIFAYFVVYSFLGWVCECVYCAVLDRHFVNRGFLNGPFCPIYGCGALAVLILLAPVSNHLVFIFLSGAICASIIEYITSYFLEKLLNLKLWDYSHHKLNVNGRVCLKNSTLFGILSVLLVTFIHPGISQLIGDIPEKWLHNLTICFFIYFIIDTLTSIHMFIRLKTKFEEIYTLLEEKRALLESYRENLQHEWDEKRAGYSEELKARIERIKKEISKFHHYKFPYNRILKAFPRIKSSKNQLRLHTLIERIKESNKN</sequence>
<keyword evidence="1" id="KW-0812">Transmembrane</keyword>